<evidence type="ECO:0000313" key="2">
    <source>
        <dbReference type="EMBL" id="PUA38820.1"/>
    </source>
</evidence>
<evidence type="ECO:0000256" key="1">
    <source>
        <dbReference type="SAM" id="SignalP"/>
    </source>
</evidence>
<proteinExistence type="predicted"/>
<dbReference type="EMBL" id="PYHP01000032">
    <property type="protein sequence ID" value="PUA38820.1"/>
    <property type="molecule type" value="Genomic_DNA"/>
</dbReference>
<name>A0A2T6G3S9_9BACL</name>
<sequence length="252" mass="26339">MFKKSLIFVLVFLLALAVPVSAAANYTYSKVTASNGVVLHAMKASPNDIKLKAISSNLKNQSSYGINGGFFGSGGILLSIAVNNHVPAGGGSIGELYKGAVNVGYARGTLVWDAKASKYSVQVVKWASELNVSDTSNYWAQGGISMRLSSDATWKSQATAENIPGGVNGTASGRSALVYNSGGNIWLVVTNTTCTPEQFRTAIKEKIGSGTLVDGIFLDGSGSSQMKAQTSTGQVVDVTGDGRTVYQMVTFK</sequence>
<comment type="caution">
    <text evidence="2">The sequence shown here is derived from an EMBL/GenBank/DDBJ whole genome shotgun (WGS) entry which is preliminary data.</text>
</comment>
<dbReference type="AlphaFoldDB" id="A0A2T6G3S9"/>
<gene>
    <name evidence="2" type="ORF">C8Z91_12115</name>
</gene>
<evidence type="ECO:0000313" key="3">
    <source>
        <dbReference type="Proteomes" id="UP000244184"/>
    </source>
</evidence>
<accession>A0A2T6G3S9</accession>
<reference evidence="2 3" key="1">
    <citation type="submission" date="2018-03" db="EMBL/GenBank/DDBJ databases">
        <title>Genome sequence of Paenibacillus elgii strain AC13 an antimicrobial compound producing bacteria.</title>
        <authorList>
            <person name="Kurokawa A.S."/>
            <person name="Araujo J.F."/>
            <person name="Costa R.A."/>
            <person name="Ortega D.B."/>
            <person name="Pires A.S."/>
            <person name="Pappas G.J.Jr."/>
            <person name="Franco O.L."/>
            <person name="Barreto C."/>
            <person name="Magalhaes B.S."/>
            <person name="Kruger R.H."/>
        </authorList>
    </citation>
    <scope>NUCLEOTIDE SEQUENCE [LARGE SCALE GENOMIC DNA]</scope>
    <source>
        <strain evidence="2 3">AC13</strain>
    </source>
</reference>
<keyword evidence="1" id="KW-0732">Signal</keyword>
<evidence type="ECO:0008006" key="4">
    <source>
        <dbReference type="Google" id="ProtNLM"/>
    </source>
</evidence>
<dbReference type="RefSeq" id="WP_108531628.1">
    <property type="nucleotide sequence ID" value="NZ_PYHP01000032.1"/>
</dbReference>
<protein>
    <recommendedName>
        <fullName evidence="4">Phosphodiester glycosidase domain-containing protein</fullName>
    </recommendedName>
</protein>
<feature type="signal peptide" evidence="1">
    <location>
        <begin position="1"/>
        <end position="22"/>
    </location>
</feature>
<feature type="chain" id="PRO_5039495500" description="Phosphodiester glycosidase domain-containing protein" evidence="1">
    <location>
        <begin position="23"/>
        <end position="252"/>
    </location>
</feature>
<dbReference type="Proteomes" id="UP000244184">
    <property type="component" value="Unassembled WGS sequence"/>
</dbReference>
<organism evidence="2 3">
    <name type="scientific">Paenibacillus elgii</name>
    <dbReference type="NCBI Taxonomy" id="189691"/>
    <lineage>
        <taxon>Bacteria</taxon>
        <taxon>Bacillati</taxon>
        <taxon>Bacillota</taxon>
        <taxon>Bacilli</taxon>
        <taxon>Bacillales</taxon>
        <taxon>Paenibacillaceae</taxon>
        <taxon>Paenibacillus</taxon>
    </lineage>
</organism>